<dbReference type="Pfam" id="PF13365">
    <property type="entry name" value="Trypsin_2"/>
    <property type="match status" value="1"/>
</dbReference>
<dbReference type="EMBL" id="QTSU01000001">
    <property type="protein sequence ID" value="RDZ27849.1"/>
    <property type="molecule type" value="Genomic_DNA"/>
</dbReference>
<evidence type="ECO:0000313" key="2">
    <source>
        <dbReference type="Proteomes" id="UP000264492"/>
    </source>
</evidence>
<dbReference type="SUPFAM" id="SSF50494">
    <property type="entry name" value="Trypsin-like serine proteases"/>
    <property type="match status" value="1"/>
</dbReference>
<name>A0A371K1N5_9GAMM</name>
<reference evidence="1 2" key="1">
    <citation type="submission" date="2018-08" db="EMBL/GenBank/DDBJ databases">
        <title>Lysobacter sp. zong2l5, whole genome shotgun sequence.</title>
        <authorList>
            <person name="Zhang X."/>
            <person name="Feng G."/>
            <person name="Zhu H."/>
        </authorList>
    </citation>
    <scope>NUCLEOTIDE SEQUENCE [LARGE SCALE GENOMIC DNA]</scope>
    <source>
        <strain evidence="2">zong2l5</strain>
    </source>
</reference>
<evidence type="ECO:0000313" key="1">
    <source>
        <dbReference type="EMBL" id="RDZ27849.1"/>
    </source>
</evidence>
<organism evidence="1 2">
    <name type="scientific">Lysobacter silvisoli</name>
    <dbReference type="NCBI Taxonomy" id="2293254"/>
    <lineage>
        <taxon>Bacteria</taxon>
        <taxon>Pseudomonadati</taxon>
        <taxon>Pseudomonadota</taxon>
        <taxon>Gammaproteobacteria</taxon>
        <taxon>Lysobacterales</taxon>
        <taxon>Lysobacteraceae</taxon>
        <taxon>Lysobacter</taxon>
    </lineage>
</organism>
<sequence length="302" mass="33148">MVDGAQDEVETRAYCAPVFIGDRMQLQLQDPTLRSEDGEQALLRNGTLTFVSYQGATYALTCRHVIQALQDLRERERASNLQRHGVDFPERQRPQLFVPHGDDHIHVNARFYAVPADHAGEPAPDAAIARVADGLPARFGARAIPFERLDADGDEDRRGQTAVAAGYVEAGRRLRPRNELIATLVVRFVEAVAALTTIDGRYLRMIHELDAPVDANNLSGMSGGPVFWHDGERWGLAGIVVQGRDLQPKAGGDSAFAGPTLWVEGERVTRQRLSAWVAAIPGGDAPLEDLSMRLYIPNALRS</sequence>
<accession>A0A371K1N5</accession>
<gene>
    <name evidence="1" type="ORF">DX914_01385</name>
</gene>
<dbReference type="AlphaFoldDB" id="A0A371K1N5"/>
<dbReference type="OrthoDB" id="6990812at2"/>
<evidence type="ECO:0008006" key="3">
    <source>
        <dbReference type="Google" id="ProtNLM"/>
    </source>
</evidence>
<dbReference type="Proteomes" id="UP000264492">
    <property type="component" value="Unassembled WGS sequence"/>
</dbReference>
<dbReference type="InterPro" id="IPR009003">
    <property type="entry name" value="Peptidase_S1_PA"/>
</dbReference>
<protein>
    <recommendedName>
        <fullName evidence="3">Serine protease</fullName>
    </recommendedName>
</protein>
<dbReference type="RefSeq" id="WP_115857292.1">
    <property type="nucleotide sequence ID" value="NZ_QTSU01000001.1"/>
</dbReference>
<proteinExistence type="predicted"/>
<keyword evidence="2" id="KW-1185">Reference proteome</keyword>
<comment type="caution">
    <text evidence="1">The sequence shown here is derived from an EMBL/GenBank/DDBJ whole genome shotgun (WGS) entry which is preliminary data.</text>
</comment>